<proteinExistence type="predicted"/>
<evidence type="ECO:0000313" key="8">
    <source>
        <dbReference type="EMBL" id="BCB86893.1"/>
    </source>
</evidence>
<dbReference type="GO" id="GO:0016020">
    <property type="term" value="C:membrane"/>
    <property type="evidence" value="ECO:0007669"/>
    <property type="project" value="UniProtKB-SubCell"/>
</dbReference>
<feature type="transmembrane region" description="Helical" evidence="6">
    <location>
        <begin position="124"/>
        <end position="145"/>
    </location>
</feature>
<accession>A0A6F8YLH3</accession>
<feature type="compositionally biased region" description="Polar residues" evidence="5">
    <location>
        <begin position="239"/>
        <end position="258"/>
    </location>
</feature>
<dbReference type="InterPro" id="IPR013525">
    <property type="entry name" value="ABC2_TM"/>
</dbReference>
<dbReference type="EMBL" id="AP022871">
    <property type="protein sequence ID" value="BCB86893.1"/>
    <property type="molecule type" value="Genomic_DNA"/>
</dbReference>
<feature type="transmembrane region" description="Helical" evidence="6">
    <location>
        <begin position="37"/>
        <end position="55"/>
    </location>
</feature>
<dbReference type="PANTHER" id="PTHR43229">
    <property type="entry name" value="NODULATION PROTEIN J"/>
    <property type="match status" value="1"/>
</dbReference>
<evidence type="ECO:0000256" key="6">
    <source>
        <dbReference type="SAM" id="Phobius"/>
    </source>
</evidence>
<dbReference type="GO" id="GO:0140359">
    <property type="term" value="F:ABC-type transporter activity"/>
    <property type="evidence" value="ECO:0007669"/>
    <property type="project" value="InterPro"/>
</dbReference>
<keyword evidence="4 6" id="KW-0472">Membrane</keyword>
<keyword evidence="9" id="KW-1185">Reference proteome</keyword>
<evidence type="ECO:0000256" key="3">
    <source>
        <dbReference type="ARBA" id="ARBA00022989"/>
    </source>
</evidence>
<evidence type="ECO:0000256" key="4">
    <source>
        <dbReference type="ARBA" id="ARBA00023136"/>
    </source>
</evidence>
<feature type="transmembrane region" description="Helical" evidence="6">
    <location>
        <begin position="180"/>
        <end position="198"/>
    </location>
</feature>
<feature type="domain" description="ABC-2 type transporter transmembrane" evidence="7">
    <location>
        <begin position="17"/>
        <end position="220"/>
    </location>
</feature>
<dbReference type="AlphaFoldDB" id="A0A6F8YLH3"/>
<reference evidence="8 9" key="2">
    <citation type="submission" date="2020-03" db="EMBL/GenBank/DDBJ databases">
        <authorList>
            <person name="Ichikawa N."/>
            <person name="Kimura A."/>
            <person name="Kitahashi Y."/>
            <person name="Uohara A."/>
        </authorList>
    </citation>
    <scope>NUCLEOTIDE SEQUENCE [LARGE SCALE GENOMIC DNA]</scope>
    <source>
        <strain evidence="8 9">NBRC 105367</strain>
    </source>
</reference>
<evidence type="ECO:0000256" key="1">
    <source>
        <dbReference type="ARBA" id="ARBA00004141"/>
    </source>
</evidence>
<protein>
    <recommendedName>
        <fullName evidence="7">ABC-2 type transporter transmembrane domain-containing protein</fullName>
    </recommendedName>
</protein>
<feature type="transmembrane region" description="Helical" evidence="6">
    <location>
        <begin position="151"/>
        <end position="173"/>
    </location>
</feature>
<dbReference type="KEGG" id="psuu:Psuf_042060"/>
<name>A0A6F8YLH3_9ACTN</name>
<evidence type="ECO:0000313" key="9">
    <source>
        <dbReference type="Proteomes" id="UP000503011"/>
    </source>
</evidence>
<evidence type="ECO:0000256" key="5">
    <source>
        <dbReference type="SAM" id="MobiDB-lite"/>
    </source>
</evidence>
<reference evidence="8 9" key="1">
    <citation type="submission" date="2020-03" db="EMBL/GenBank/DDBJ databases">
        <title>Whole genome shotgun sequence of Phytohabitans suffuscus NBRC 105367.</title>
        <authorList>
            <person name="Komaki H."/>
            <person name="Tamura T."/>
        </authorList>
    </citation>
    <scope>NUCLEOTIDE SEQUENCE [LARGE SCALE GENOMIC DNA]</scope>
    <source>
        <strain evidence="8 9">NBRC 105367</strain>
    </source>
</reference>
<feature type="transmembrane region" description="Helical" evidence="6">
    <location>
        <begin position="60"/>
        <end position="77"/>
    </location>
</feature>
<sequence>MSQLVLDGAAARRRRIASVIRRDFFALRRDPPRMIDMVFWPTAELVLWGLVSMYLQQNRVHIAVAMLLGAVLLWQVLHRAQGEVTFGFLFDVWSRNLLNVFVSPLSTLEYVAGLVLASVVKVTATIGVMSVLAFTLYGFGVLTIGPGLVPFMAVLMIMGWALGIVAIACVIRFGQSAQIVAFILVFVFQPFAAVFYPLSVLPGPVQAVAALVPASHVFEGCAGSWPAAASRGTGWPQPRCSTSGTSRARSPSCSTRSATPGRGASCRSSARRSRRPS</sequence>
<dbReference type="Proteomes" id="UP000503011">
    <property type="component" value="Chromosome"/>
</dbReference>
<keyword evidence="2 6" id="KW-0812">Transmembrane</keyword>
<dbReference type="InterPro" id="IPR051784">
    <property type="entry name" value="Nod_factor_ABC_transporter"/>
</dbReference>
<dbReference type="RefSeq" id="WP_173158565.1">
    <property type="nucleotide sequence ID" value="NZ_AP022871.1"/>
</dbReference>
<gene>
    <name evidence="8" type="ORF">Psuf_042060</name>
</gene>
<dbReference type="Pfam" id="PF01061">
    <property type="entry name" value="ABC2_membrane"/>
    <property type="match status" value="1"/>
</dbReference>
<feature type="transmembrane region" description="Helical" evidence="6">
    <location>
        <begin position="97"/>
        <end position="117"/>
    </location>
</feature>
<evidence type="ECO:0000256" key="2">
    <source>
        <dbReference type="ARBA" id="ARBA00022692"/>
    </source>
</evidence>
<feature type="region of interest" description="Disordered" evidence="5">
    <location>
        <begin position="228"/>
        <end position="277"/>
    </location>
</feature>
<organism evidence="8 9">
    <name type="scientific">Phytohabitans suffuscus</name>
    <dbReference type="NCBI Taxonomy" id="624315"/>
    <lineage>
        <taxon>Bacteria</taxon>
        <taxon>Bacillati</taxon>
        <taxon>Actinomycetota</taxon>
        <taxon>Actinomycetes</taxon>
        <taxon>Micromonosporales</taxon>
        <taxon>Micromonosporaceae</taxon>
    </lineage>
</organism>
<evidence type="ECO:0000259" key="7">
    <source>
        <dbReference type="Pfam" id="PF01061"/>
    </source>
</evidence>
<dbReference type="PANTHER" id="PTHR43229:SF2">
    <property type="entry name" value="NODULATION PROTEIN J"/>
    <property type="match status" value="1"/>
</dbReference>
<keyword evidence="3 6" id="KW-1133">Transmembrane helix</keyword>
<comment type="subcellular location">
    <subcellularLocation>
        <location evidence="1">Membrane</location>
        <topology evidence="1">Multi-pass membrane protein</topology>
    </subcellularLocation>
</comment>